<evidence type="ECO:0000256" key="4">
    <source>
        <dbReference type="ARBA" id="ARBA00022989"/>
    </source>
</evidence>
<dbReference type="Proteomes" id="UP001597294">
    <property type="component" value="Unassembled WGS sequence"/>
</dbReference>
<feature type="transmembrane region" description="Helical" evidence="6">
    <location>
        <begin position="41"/>
        <end position="65"/>
    </location>
</feature>
<organism evidence="7 8">
    <name type="scientific">Kiloniella antarctica</name>
    <dbReference type="NCBI Taxonomy" id="1550907"/>
    <lineage>
        <taxon>Bacteria</taxon>
        <taxon>Pseudomonadati</taxon>
        <taxon>Pseudomonadota</taxon>
        <taxon>Alphaproteobacteria</taxon>
        <taxon>Rhodospirillales</taxon>
        <taxon>Kiloniellaceae</taxon>
        <taxon>Kiloniella</taxon>
    </lineage>
</organism>
<dbReference type="EMBL" id="JBHUII010000001">
    <property type="protein sequence ID" value="MFD2205054.1"/>
    <property type="molecule type" value="Genomic_DNA"/>
</dbReference>
<sequence>MLGVVAPFLKGMGIGASLIMAIGAQNAFVLTQGLRRNNQYVIAFTCSLVDAILIVLGVAGMGVLITSNPMLLVLATWGGALFLFWYGLNAFRAALNPGVLTPKDGAAEQTLKKAIVTTLGVSLLNPHVYLDTVVLLGSIGGRYPEETRLWFGLGAVLSSFLWFFSLSLGAKWLAPLFNRPIAWRVLDCLVGLIMWTIAISLVAQAIS</sequence>
<dbReference type="InterPro" id="IPR001123">
    <property type="entry name" value="LeuE-type"/>
</dbReference>
<feature type="transmembrane region" description="Helical" evidence="6">
    <location>
        <begin position="12"/>
        <end position="29"/>
    </location>
</feature>
<dbReference type="PANTHER" id="PTHR30086:SF20">
    <property type="entry name" value="ARGININE EXPORTER PROTEIN ARGO-RELATED"/>
    <property type="match status" value="1"/>
</dbReference>
<comment type="caution">
    <text evidence="7">The sequence shown here is derived from an EMBL/GenBank/DDBJ whole genome shotgun (WGS) entry which is preliminary data.</text>
</comment>
<dbReference type="RefSeq" id="WP_380249228.1">
    <property type="nucleotide sequence ID" value="NZ_JBHUII010000001.1"/>
</dbReference>
<reference evidence="8" key="1">
    <citation type="journal article" date="2019" name="Int. J. Syst. Evol. Microbiol.">
        <title>The Global Catalogue of Microorganisms (GCM) 10K type strain sequencing project: providing services to taxonomists for standard genome sequencing and annotation.</title>
        <authorList>
            <consortium name="The Broad Institute Genomics Platform"/>
            <consortium name="The Broad Institute Genome Sequencing Center for Infectious Disease"/>
            <person name="Wu L."/>
            <person name="Ma J."/>
        </authorList>
    </citation>
    <scope>NUCLEOTIDE SEQUENCE [LARGE SCALE GENOMIC DNA]</scope>
    <source>
        <strain evidence="8">CGMCC 4.7192</strain>
    </source>
</reference>
<feature type="transmembrane region" description="Helical" evidence="6">
    <location>
        <begin position="149"/>
        <end position="169"/>
    </location>
</feature>
<accession>A0ABW5BHJ6</accession>
<gene>
    <name evidence="7" type="ORF">ACFSKO_05515</name>
</gene>
<keyword evidence="8" id="KW-1185">Reference proteome</keyword>
<evidence type="ECO:0000256" key="6">
    <source>
        <dbReference type="SAM" id="Phobius"/>
    </source>
</evidence>
<dbReference type="PANTHER" id="PTHR30086">
    <property type="entry name" value="ARGININE EXPORTER PROTEIN ARGO"/>
    <property type="match status" value="1"/>
</dbReference>
<evidence type="ECO:0000313" key="7">
    <source>
        <dbReference type="EMBL" id="MFD2205054.1"/>
    </source>
</evidence>
<evidence type="ECO:0000313" key="8">
    <source>
        <dbReference type="Proteomes" id="UP001597294"/>
    </source>
</evidence>
<proteinExistence type="predicted"/>
<evidence type="ECO:0000256" key="5">
    <source>
        <dbReference type="ARBA" id="ARBA00023136"/>
    </source>
</evidence>
<keyword evidence="4 6" id="KW-1133">Transmembrane helix</keyword>
<evidence type="ECO:0000256" key="2">
    <source>
        <dbReference type="ARBA" id="ARBA00022475"/>
    </source>
</evidence>
<evidence type="ECO:0000256" key="1">
    <source>
        <dbReference type="ARBA" id="ARBA00004651"/>
    </source>
</evidence>
<feature type="transmembrane region" description="Helical" evidence="6">
    <location>
        <begin position="181"/>
        <end position="203"/>
    </location>
</feature>
<evidence type="ECO:0000256" key="3">
    <source>
        <dbReference type="ARBA" id="ARBA00022692"/>
    </source>
</evidence>
<protein>
    <submittedName>
        <fullName evidence="7">LysE/ArgO family amino acid transporter</fullName>
    </submittedName>
</protein>
<keyword evidence="2" id="KW-1003">Cell membrane</keyword>
<comment type="subcellular location">
    <subcellularLocation>
        <location evidence="1">Cell membrane</location>
        <topology evidence="1">Multi-pass membrane protein</topology>
    </subcellularLocation>
</comment>
<dbReference type="Pfam" id="PF01810">
    <property type="entry name" value="LysE"/>
    <property type="match status" value="1"/>
</dbReference>
<name>A0ABW5BHJ6_9PROT</name>
<feature type="transmembrane region" description="Helical" evidence="6">
    <location>
        <begin position="71"/>
        <end position="88"/>
    </location>
</feature>
<keyword evidence="3 6" id="KW-0812">Transmembrane</keyword>
<keyword evidence="5 6" id="KW-0472">Membrane</keyword>